<feature type="domain" description="EF-hand" evidence="3">
    <location>
        <begin position="307"/>
        <end position="342"/>
    </location>
</feature>
<feature type="domain" description="EF-hand" evidence="3">
    <location>
        <begin position="30"/>
        <end position="65"/>
    </location>
</feature>
<evidence type="ECO:0000313" key="4">
    <source>
        <dbReference type="EMBL" id="TWU09622.1"/>
    </source>
</evidence>
<dbReference type="PROSITE" id="PS50222">
    <property type="entry name" value="EF_HAND_2"/>
    <property type="match status" value="5"/>
</dbReference>
<evidence type="ECO:0000313" key="5">
    <source>
        <dbReference type="Proteomes" id="UP000320735"/>
    </source>
</evidence>
<feature type="compositionally biased region" description="Basic and acidic residues" evidence="1">
    <location>
        <begin position="253"/>
        <end position="265"/>
    </location>
</feature>
<reference evidence="4 5" key="1">
    <citation type="submission" date="2019-02" db="EMBL/GenBank/DDBJ databases">
        <title>Deep-cultivation of Planctomycetes and their phenomic and genomic characterization uncovers novel biology.</title>
        <authorList>
            <person name="Wiegand S."/>
            <person name="Jogler M."/>
            <person name="Boedeker C."/>
            <person name="Pinto D."/>
            <person name="Vollmers J."/>
            <person name="Rivas-Marin E."/>
            <person name="Kohn T."/>
            <person name="Peeters S.H."/>
            <person name="Heuer A."/>
            <person name="Rast P."/>
            <person name="Oberbeckmann S."/>
            <person name="Bunk B."/>
            <person name="Jeske O."/>
            <person name="Meyerdierks A."/>
            <person name="Storesund J.E."/>
            <person name="Kallscheuer N."/>
            <person name="Luecker S."/>
            <person name="Lage O.M."/>
            <person name="Pohl T."/>
            <person name="Merkel B.J."/>
            <person name="Hornburger P."/>
            <person name="Mueller R.-W."/>
            <person name="Bruemmer F."/>
            <person name="Labrenz M."/>
            <person name="Spormann A.M."/>
            <person name="Op Den Camp H."/>
            <person name="Overmann J."/>
            <person name="Amann R."/>
            <person name="Jetten M.S.M."/>
            <person name="Mascher T."/>
            <person name="Medema M.H."/>
            <person name="Devos D.P."/>
            <person name="Kaster A.-K."/>
            <person name="Ovreas L."/>
            <person name="Rohde M."/>
            <person name="Galperin M.Y."/>
            <person name="Jogler C."/>
        </authorList>
    </citation>
    <scope>NUCLEOTIDE SEQUENCE [LARGE SCALE GENOMIC DNA]</scope>
    <source>
        <strain evidence="4 5">CA54</strain>
    </source>
</reference>
<dbReference type="PROSITE" id="PS00018">
    <property type="entry name" value="EF_HAND_1"/>
    <property type="match status" value="6"/>
</dbReference>
<feature type="compositionally biased region" description="Low complexity" evidence="1">
    <location>
        <begin position="329"/>
        <end position="350"/>
    </location>
</feature>
<dbReference type="Gene3D" id="1.10.238.10">
    <property type="entry name" value="EF-hand"/>
    <property type="match status" value="4"/>
</dbReference>
<feature type="compositionally biased region" description="Basic and acidic residues" evidence="1">
    <location>
        <begin position="436"/>
        <end position="458"/>
    </location>
</feature>
<feature type="region of interest" description="Disordered" evidence="1">
    <location>
        <begin position="244"/>
        <end position="303"/>
    </location>
</feature>
<dbReference type="InterPro" id="IPR002048">
    <property type="entry name" value="EF_hand_dom"/>
</dbReference>
<dbReference type="Pfam" id="PF13202">
    <property type="entry name" value="EF-hand_5"/>
    <property type="match status" value="6"/>
</dbReference>
<dbReference type="AlphaFoldDB" id="A0A5C6BD32"/>
<feature type="signal peptide" evidence="2">
    <location>
        <begin position="1"/>
        <end position="26"/>
    </location>
</feature>
<dbReference type="SUPFAM" id="SSF47473">
    <property type="entry name" value="EF-hand"/>
    <property type="match status" value="2"/>
</dbReference>
<feature type="compositionally biased region" description="Basic and acidic residues" evidence="1">
    <location>
        <begin position="175"/>
        <end position="187"/>
    </location>
</feature>
<feature type="domain" description="EF-hand" evidence="3">
    <location>
        <begin position="71"/>
        <end position="93"/>
    </location>
</feature>
<feature type="chain" id="PRO_5022994948" evidence="2">
    <location>
        <begin position="27"/>
        <end position="458"/>
    </location>
</feature>
<feature type="domain" description="EF-hand" evidence="3">
    <location>
        <begin position="391"/>
        <end position="426"/>
    </location>
</feature>
<dbReference type="InterPro" id="IPR018247">
    <property type="entry name" value="EF_Hand_1_Ca_BS"/>
</dbReference>
<feature type="region of interest" description="Disordered" evidence="1">
    <location>
        <begin position="158"/>
        <end position="227"/>
    </location>
</feature>
<feature type="compositionally biased region" description="Basic and acidic residues" evidence="1">
    <location>
        <begin position="374"/>
        <end position="407"/>
    </location>
</feature>
<name>A0A5C6BD32_9PLAN</name>
<organism evidence="4 5">
    <name type="scientific">Symmachiella macrocystis</name>
    <dbReference type="NCBI Taxonomy" id="2527985"/>
    <lineage>
        <taxon>Bacteria</taxon>
        <taxon>Pseudomonadati</taxon>
        <taxon>Planctomycetota</taxon>
        <taxon>Planctomycetia</taxon>
        <taxon>Planctomycetales</taxon>
        <taxon>Planctomycetaceae</taxon>
        <taxon>Symmachiella</taxon>
    </lineage>
</organism>
<dbReference type="OrthoDB" id="213507at2"/>
<accession>A0A5C6BD32</accession>
<dbReference type="RefSeq" id="WP_146373294.1">
    <property type="nucleotide sequence ID" value="NZ_SJPP01000002.1"/>
</dbReference>
<feature type="compositionally biased region" description="Basic residues" evidence="1">
    <location>
        <begin position="273"/>
        <end position="282"/>
    </location>
</feature>
<dbReference type="PANTHER" id="PTHR10827:SF85">
    <property type="entry name" value="CALCIUM-BINDING PROTEIN"/>
    <property type="match status" value="1"/>
</dbReference>
<feature type="compositionally biased region" description="Basic and acidic residues" evidence="1">
    <location>
        <begin position="112"/>
        <end position="142"/>
    </location>
</feature>
<feature type="compositionally biased region" description="Basic and acidic residues" evidence="1">
    <location>
        <begin position="200"/>
        <end position="227"/>
    </location>
</feature>
<dbReference type="Proteomes" id="UP000320735">
    <property type="component" value="Unassembled WGS sequence"/>
</dbReference>
<dbReference type="PANTHER" id="PTHR10827">
    <property type="entry name" value="RETICULOCALBIN"/>
    <property type="match status" value="1"/>
</dbReference>
<protein>
    <submittedName>
        <fullName evidence="4">EF hand</fullName>
    </submittedName>
</protein>
<evidence type="ECO:0000256" key="2">
    <source>
        <dbReference type="SAM" id="SignalP"/>
    </source>
</evidence>
<evidence type="ECO:0000259" key="3">
    <source>
        <dbReference type="PROSITE" id="PS50222"/>
    </source>
</evidence>
<dbReference type="GO" id="GO:0005509">
    <property type="term" value="F:calcium ion binding"/>
    <property type="evidence" value="ECO:0007669"/>
    <property type="project" value="InterPro"/>
</dbReference>
<proteinExistence type="predicted"/>
<dbReference type="EMBL" id="SJPP01000002">
    <property type="protein sequence ID" value="TWU09622.1"/>
    <property type="molecule type" value="Genomic_DNA"/>
</dbReference>
<gene>
    <name evidence="4" type="ORF">CA54_48640</name>
</gene>
<sequence length="458" mass="50152" precursor="true">MMKVTLFSWFAVLGLSLGLSPLVATADDAADGPKPANLFEKLDKNSDGQIDADEVGEARAKFFARLVRVGDEDKDGKLSKDEFVKATKPEPKPTATAEGPGKGKGKNKKKGGRDPKKLFGRLDKNGDGIVTKDEIPERQKKRFDRIFTRLDKDELTLEDFENFSGKGKAGKKKAKGEGKKPDAEGKKTAKKGPGPGAGRPEGRPDPERMFKRFDGDEDGKLTVDEVPEGFKERFAGMLKRAGKDEDGSINLNEFRRVARPGRGEGDGPGPRRGAGRGARRGRFGGPPRPPAFFTKLDANDDKKLSKEEMTKIFELFDELDKNNDGMLDGPELLGAPGRRGPGGDRPAFGRRGQRPERGRRPQGGEAGRRGRGRMLLERLDEDKDGKVSKEEADERLKRHFERMDKNSDGFLEAQELRFGRPEGGPGGKGGKKGKGKNKDKSPEKSEEKPADSKDGKDA</sequence>
<comment type="caution">
    <text evidence="4">The sequence shown here is derived from an EMBL/GenBank/DDBJ whole genome shotgun (WGS) entry which is preliminary data.</text>
</comment>
<dbReference type="InterPro" id="IPR011992">
    <property type="entry name" value="EF-hand-dom_pair"/>
</dbReference>
<keyword evidence="5" id="KW-1185">Reference proteome</keyword>
<feature type="region of interest" description="Disordered" evidence="1">
    <location>
        <begin position="318"/>
        <end position="458"/>
    </location>
</feature>
<feature type="compositionally biased region" description="Basic and acidic residues" evidence="1">
    <location>
        <begin position="72"/>
        <end position="91"/>
    </location>
</feature>
<dbReference type="Pfam" id="PF13833">
    <property type="entry name" value="EF-hand_8"/>
    <property type="match status" value="1"/>
</dbReference>
<keyword evidence="2" id="KW-0732">Signal</keyword>
<dbReference type="SMART" id="SM00054">
    <property type="entry name" value="EFh"/>
    <property type="match status" value="7"/>
</dbReference>
<feature type="region of interest" description="Disordered" evidence="1">
    <location>
        <begin position="72"/>
        <end position="142"/>
    </location>
</feature>
<evidence type="ECO:0000256" key="1">
    <source>
        <dbReference type="SAM" id="MobiDB-lite"/>
    </source>
</evidence>
<feature type="domain" description="EF-hand" evidence="3">
    <location>
        <begin position="201"/>
        <end position="236"/>
    </location>
</feature>